<evidence type="ECO:0000313" key="2">
    <source>
        <dbReference type="EMBL" id="AHF11443.1"/>
    </source>
</evidence>
<dbReference type="PANTHER" id="PTHR30015">
    <property type="entry name" value="MRR RESTRICTION SYSTEM PROTEIN"/>
    <property type="match status" value="1"/>
</dbReference>
<protein>
    <recommendedName>
        <fullName evidence="1">Restriction endonuclease type IV Mrr domain-containing protein</fullName>
    </recommendedName>
</protein>
<dbReference type="Gene3D" id="3.40.1350.10">
    <property type="match status" value="1"/>
</dbReference>
<evidence type="ECO:0000259" key="1">
    <source>
        <dbReference type="Pfam" id="PF04471"/>
    </source>
</evidence>
<dbReference type="InterPro" id="IPR007560">
    <property type="entry name" value="Restrct_endonuc_IV_Mrr"/>
</dbReference>
<dbReference type="RefSeq" id="WP_025206011.1">
    <property type="nucleotide sequence ID" value="NZ_CP007033.1"/>
</dbReference>
<dbReference type="InterPro" id="IPR011856">
    <property type="entry name" value="tRNA_endonuc-like_dom_sf"/>
</dbReference>
<dbReference type="Proteomes" id="UP000018934">
    <property type="component" value="Chromosome"/>
</dbReference>
<evidence type="ECO:0000313" key="3">
    <source>
        <dbReference type="Proteomes" id="UP000018934"/>
    </source>
</evidence>
<organism evidence="2 3">
    <name type="scientific">Dehalobacter restrictus (strain DSM 9455 / PER-K23)</name>
    <dbReference type="NCBI Taxonomy" id="871738"/>
    <lineage>
        <taxon>Bacteria</taxon>
        <taxon>Bacillati</taxon>
        <taxon>Bacillota</taxon>
        <taxon>Clostridia</taxon>
        <taxon>Eubacteriales</taxon>
        <taxon>Desulfitobacteriaceae</taxon>
        <taxon>Dehalobacter</taxon>
    </lineage>
</organism>
<dbReference type="Pfam" id="PF04471">
    <property type="entry name" value="Mrr_cat"/>
    <property type="match status" value="1"/>
</dbReference>
<feature type="domain" description="Restriction endonuclease type IV Mrr" evidence="1">
    <location>
        <begin position="25"/>
        <end position="131"/>
    </location>
</feature>
<dbReference type="EMBL" id="CP007033">
    <property type="protein sequence ID" value="AHF11443.1"/>
    <property type="molecule type" value="Genomic_DNA"/>
</dbReference>
<dbReference type="InterPro" id="IPR011335">
    <property type="entry name" value="Restrct_endonuc-II-like"/>
</dbReference>
<accession>A0ABM5P9X0</accession>
<dbReference type="SUPFAM" id="SSF52980">
    <property type="entry name" value="Restriction endonuclease-like"/>
    <property type="match status" value="1"/>
</dbReference>
<dbReference type="InterPro" id="IPR052906">
    <property type="entry name" value="Type_IV_Methyl-Rstrct_Enzyme"/>
</dbReference>
<dbReference type="PANTHER" id="PTHR30015:SF7">
    <property type="entry name" value="TYPE IV METHYL-DIRECTED RESTRICTION ENZYME ECOKMRR"/>
    <property type="match status" value="1"/>
</dbReference>
<gene>
    <name evidence="2" type="ORF">DEHRE_10830</name>
</gene>
<sequence>MSDYLDNIYDRHITNEKLKVGTKYERLAAVVYKIFEEDDVVIHDLRLRGKGKTAEHQIDVTIEKQGNKKRILVECKDYNDIVGIGIIRDFYGAVAQIKPDDAIVVTTKGFTKGAVKFAKDENIKLAILKEFNEEDWEGRLRRLFY</sequence>
<keyword evidence="3" id="KW-1185">Reference proteome</keyword>
<proteinExistence type="predicted"/>
<name>A0ABM5P9X0_DEHRP</name>
<reference evidence="2 3" key="1">
    <citation type="journal article" date="2013" name="Stand. Genomic Sci.">
        <title>Complete genome sequence of Dehalobacter restrictus PER-K23(T.).</title>
        <authorList>
            <person name="Kruse T."/>
            <person name="Maillard J."/>
            <person name="Goodwin L."/>
            <person name="Woyke T."/>
            <person name="Teshima H."/>
            <person name="Bruce D."/>
            <person name="Detter C."/>
            <person name="Tapia R."/>
            <person name="Han C."/>
            <person name="Huntemann M."/>
            <person name="Wei C.L."/>
            <person name="Han J."/>
            <person name="Chen A."/>
            <person name="Kyrpides N."/>
            <person name="Szeto E."/>
            <person name="Markowitz V."/>
            <person name="Ivanova N."/>
            <person name="Pagani I."/>
            <person name="Pati A."/>
            <person name="Pitluck S."/>
            <person name="Nolan M."/>
            <person name="Holliger C."/>
            <person name="Smidt H."/>
        </authorList>
    </citation>
    <scope>NUCLEOTIDE SEQUENCE [LARGE SCALE GENOMIC DNA]</scope>
    <source>
        <strain evidence="3">DSM 9455</strain>
    </source>
</reference>